<protein>
    <submittedName>
        <fullName evidence="1">Uncharacterized protein</fullName>
    </submittedName>
</protein>
<sequence length="31" mass="3591">MIAQTDIYTLNLSWEVVSQILFSDRRSVSFA</sequence>
<organism evidence="1">
    <name type="scientific">uncultured Leptolyngbya sp</name>
    <dbReference type="NCBI Taxonomy" id="332963"/>
    <lineage>
        <taxon>Bacteria</taxon>
        <taxon>Bacillati</taxon>
        <taxon>Cyanobacteriota</taxon>
        <taxon>Cyanophyceae</taxon>
        <taxon>Leptolyngbyales</taxon>
        <taxon>Leptolyngbyaceae</taxon>
        <taxon>Leptolyngbya group</taxon>
        <taxon>Leptolyngbya</taxon>
        <taxon>environmental samples</taxon>
    </lineage>
</organism>
<name>A0A6J4LGG6_9CYAN</name>
<dbReference type="EMBL" id="CADCTY010000684">
    <property type="protein sequence ID" value="CAA9332171.1"/>
    <property type="molecule type" value="Genomic_DNA"/>
</dbReference>
<dbReference type="AlphaFoldDB" id="A0A6J4LGG6"/>
<accession>A0A6J4LGG6</accession>
<proteinExistence type="predicted"/>
<reference evidence="1" key="1">
    <citation type="submission" date="2020-02" db="EMBL/GenBank/DDBJ databases">
        <authorList>
            <person name="Meier V. D."/>
        </authorList>
    </citation>
    <scope>NUCLEOTIDE SEQUENCE</scope>
    <source>
        <strain evidence="1">AVDCRST_MAG94</strain>
    </source>
</reference>
<evidence type="ECO:0000313" key="1">
    <source>
        <dbReference type="EMBL" id="CAA9332171.1"/>
    </source>
</evidence>
<feature type="non-terminal residue" evidence="1">
    <location>
        <position position="31"/>
    </location>
</feature>
<gene>
    <name evidence="1" type="ORF">AVDCRST_MAG94-1967</name>
</gene>